<accession>A0A815WHH0</accession>
<evidence type="ECO:0000313" key="3">
    <source>
        <dbReference type="Proteomes" id="UP000663852"/>
    </source>
</evidence>
<proteinExistence type="predicted"/>
<dbReference type="EMBL" id="CAJNOJ010001193">
    <property type="protein sequence ID" value="CAF1545977.1"/>
    <property type="molecule type" value="Genomic_DNA"/>
</dbReference>
<dbReference type="Proteomes" id="UP000663852">
    <property type="component" value="Unassembled WGS sequence"/>
</dbReference>
<dbReference type="OrthoDB" id="10413863at2759"/>
<name>A0A815WHH0_ADIRI</name>
<evidence type="ECO:0000256" key="1">
    <source>
        <dbReference type="SAM" id="MobiDB-lite"/>
    </source>
</evidence>
<organism evidence="2 3">
    <name type="scientific">Adineta ricciae</name>
    <name type="common">Rotifer</name>
    <dbReference type="NCBI Taxonomy" id="249248"/>
    <lineage>
        <taxon>Eukaryota</taxon>
        <taxon>Metazoa</taxon>
        <taxon>Spiralia</taxon>
        <taxon>Gnathifera</taxon>
        <taxon>Rotifera</taxon>
        <taxon>Eurotatoria</taxon>
        <taxon>Bdelloidea</taxon>
        <taxon>Adinetida</taxon>
        <taxon>Adinetidae</taxon>
        <taxon>Adineta</taxon>
    </lineage>
</organism>
<comment type="caution">
    <text evidence="2">The sequence shown here is derived from an EMBL/GenBank/DDBJ whole genome shotgun (WGS) entry which is preliminary data.</text>
</comment>
<feature type="region of interest" description="Disordered" evidence="1">
    <location>
        <begin position="165"/>
        <end position="219"/>
    </location>
</feature>
<feature type="region of interest" description="Disordered" evidence="1">
    <location>
        <begin position="123"/>
        <end position="145"/>
    </location>
</feature>
<dbReference type="AlphaFoldDB" id="A0A815WHH0"/>
<evidence type="ECO:0000313" key="2">
    <source>
        <dbReference type="EMBL" id="CAF1545977.1"/>
    </source>
</evidence>
<feature type="compositionally biased region" description="Pro residues" evidence="1">
    <location>
        <begin position="195"/>
        <end position="204"/>
    </location>
</feature>
<feature type="compositionally biased region" description="Basic and acidic residues" evidence="1">
    <location>
        <begin position="179"/>
        <end position="192"/>
    </location>
</feature>
<reference evidence="2" key="1">
    <citation type="submission" date="2021-02" db="EMBL/GenBank/DDBJ databases">
        <authorList>
            <person name="Nowell W R."/>
        </authorList>
    </citation>
    <scope>NUCLEOTIDE SEQUENCE</scope>
</reference>
<protein>
    <submittedName>
        <fullName evidence="2">Uncharacterized protein</fullName>
    </submittedName>
</protein>
<gene>
    <name evidence="2" type="ORF">EDS130_LOCUS45657</name>
</gene>
<sequence>MSNTSTNPTMAGGNGRDVGDVVFRALTSFSGTFSPEAVRAGLSGPRVGGPPSTIWRRASMNHSNNDGSYCLYVCERTGEAMWIPNGEFFVANRPQGVEGGRGSLMDYLLRDGRQAVRPIGYGFHHTGRNASGENGNIRRPRSTHASVMRRAETIRLHRHNPLVRAEPGAVGTGKRRTVARRERRERAHELHHPTTSPPSPPTTITPPTSSSESVVMEDNKQQWNDGEAINSATYPPQRTIIVYNSNMGSNHNCQEASKMATLNLSDDESL</sequence>